<evidence type="ECO:0000259" key="2">
    <source>
        <dbReference type="Pfam" id="PF13568"/>
    </source>
</evidence>
<dbReference type="PATRIC" id="fig|999422.3.peg.1747"/>
<evidence type="ECO:0000256" key="1">
    <source>
        <dbReference type="SAM" id="SignalP"/>
    </source>
</evidence>
<feature type="chain" id="PRO_5003550557" description="Outer membrane protein beta-barrel domain-containing protein" evidence="1">
    <location>
        <begin position="20"/>
        <end position="234"/>
    </location>
</feature>
<dbReference type="OrthoDB" id="947434at2"/>
<feature type="signal peptide" evidence="1">
    <location>
        <begin position="1"/>
        <end position="19"/>
    </location>
</feature>
<keyword evidence="4" id="KW-1185">Reference proteome</keyword>
<name>H1HNB6_9BACT</name>
<sequence length="234" mass="25733">MKRFFFLPLFSAFVLAVSAQSKVGTLSFIPKVGVNLSNVSGSDIMFAVQQNAVNASPKYKAGFAGGAEFEYQLQPQYSLSLGVLYSLQGCRYKDISDAIAGKAGQYTGYSNMAMNLHYVQVPLLFSGYVAPGLAIKAGLQAGFLLEGKTKYDETKFIVNRDGGTVYDTPFPVSIDIKPTFHTFDMAIPLGISYEYGHVVMDARYNFPLTKAEKEIGSKNKCFTFSVGYKFEILR</sequence>
<dbReference type="AlphaFoldDB" id="H1HNB6"/>
<protein>
    <recommendedName>
        <fullName evidence="2">Outer membrane protein beta-barrel domain-containing protein</fullName>
    </recommendedName>
</protein>
<organism evidence="3 4">
    <name type="scientific">Segatella maculosa OT 289</name>
    <dbReference type="NCBI Taxonomy" id="999422"/>
    <lineage>
        <taxon>Bacteria</taxon>
        <taxon>Pseudomonadati</taxon>
        <taxon>Bacteroidota</taxon>
        <taxon>Bacteroidia</taxon>
        <taxon>Bacteroidales</taxon>
        <taxon>Prevotellaceae</taxon>
        <taxon>Segatella</taxon>
    </lineage>
</organism>
<evidence type="ECO:0000313" key="3">
    <source>
        <dbReference type="EMBL" id="EHO69803.1"/>
    </source>
</evidence>
<feature type="domain" description="Outer membrane protein beta-barrel" evidence="2">
    <location>
        <begin position="19"/>
        <end position="210"/>
    </location>
</feature>
<reference evidence="3 4" key="1">
    <citation type="submission" date="2011-12" db="EMBL/GenBank/DDBJ databases">
        <title>The Genome Sequence of Prevotella maculosa OT 289.</title>
        <authorList>
            <consortium name="The Broad Institute Genome Sequencing Platform"/>
            <person name="Earl A."/>
            <person name="Ward D."/>
            <person name="Feldgarden M."/>
            <person name="Gevers D."/>
            <person name="Izard J."/>
            <person name="Blanton J.M."/>
            <person name="Mathney J."/>
            <person name="Tanner A.C."/>
            <person name="Dewhirst F.E."/>
            <person name="Young S.K."/>
            <person name="Zeng Q."/>
            <person name="Gargeya S."/>
            <person name="Fitzgerald M."/>
            <person name="Haas B."/>
            <person name="Abouelleil A."/>
            <person name="Alvarado L."/>
            <person name="Arachchi H.M."/>
            <person name="Berlin A."/>
            <person name="Chapman S.B."/>
            <person name="Gearin G."/>
            <person name="Goldberg J."/>
            <person name="Griggs A."/>
            <person name="Gujja S."/>
            <person name="Hansen M."/>
            <person name="Heiman D."/>
            <person name="Howarth C."/>
            <person name="Larimer J."/>
            <person name="Lui A."/>
            <person name="MacDonald P.J.P."/>
            <person name="McCowen C."/>
            <person name="Montmayeur A."/>
            <person name="Murphy C."/>
            <person name="Neiman D."/>
            <person name="Pearson M."/>
            <person name="Priest M."/>
            <person name="Roberts A."/>
            <person name="Saif S."/>
            <person name="Shea T."/>
            <person name="Sisk P."/>
            <person name="Stolte C."/>
            <person name="Sykes S."/>
            <person name="Wortman J."/>
            <person name="Nusbaum C."/>
            <person name="Birren B."/>
        </authorList>
    </citation>
    <scope>NUCLEOTIDE SEQUENCE [LARGE SCALE GENOMIC DNA]</scope>
    <source>
        <strain evidence="3 4">OT 289</strain>
    </source>
</reference>
<dbReference type="HOGENOM" id="CLU_082049_0_0_10"/>
<evidence type="ECO:0000313" key="4">
    <source>
        <dbReference type="Proteomes" id="UP000003167"/>
    </source>
</evidence>
<comment type="caution">
    <text evidence="3">The sequence shown here is derived from an EMBL/GenBank/DDBJ whole genome shotgun (WGS) entry which is preliminary data.</text>
</comment>
<keyword evidence="1" id="KW-0732">Signal</keyword>
<dbReference type="RefSeq" id="WP_008565631.1">
    <property type="nucleotide sequence ID" value="NZ_JH594504.1"/>
</dbReference>
<dbReference type="Pfam" id="PF13568">
    <property type="entry name" value="OMP_b-brl_2"/>
    <property type="match status" value="1"/>
</dbReference>
<accession>H1HNB6</accession>
<dbReference type="EMBL" id="AGEK01000028">
    <property type="protein sequence ID" value="EHO69803.1"/>
    <property type="molecule type" value="Genomic_DNA"/>
</dbReference>
<dbReference type="InterPro" id="IPR025665">
    <property type="entry name" value="Beta-barrel_OMP_2"/>
</dbReference>
<dbReference type="Proteomes" id="UP000003167">
    <property type="component" value="Unassembled WGS sequence"/>
</dbReference>
<dbReference type="STRING" id="999422.HMPREF9944_01660"/>
<gene>
    <name evidence="3" type="ORF">HMPREF9944_01660</name>
</gene>
<proteinExistence type="predicted"/>